<gene>
    <name evidence="1" type="ORF">RFULGI_LOCUS18556</name>
</gene>
<name>A0A9N9K678_9GLOM</name>
<dbReference type="Proteomes" id="UP000789396">
    <property type="component" value="Unassembled WGS sequence"/>
</dbReference>
<dbReference type="EMBL" id="CAJVPZ010082398">
    <property type="protein sequence ID" value="CAG8809163.1"/>
    <property type="molecule type" value="Genomic_DNA"/>
</dbReference>
<comment type="caution">
    <text evidence="1">The sequence shown here is derived from an EMBL/GenBank/DDBJ whole genome shotgun (WGS) entry which is preliminary data.</text>
</comment>
<protein>
    <submittedName>
        <fullName evidence="1">1609_t:CDS:1</fullName>
    </submittedName>
</protein>
<feature type="non-terminal residue" evidence="1">
    <location>
        <position position="1"/>
    </location>
</feature>
<feature type="non-terminal residue" evidence="1">
    <location>
        <position position="49"/>
    </location>
</feature>
<keyword evidence="2" id="KW-1185">Reference proteome</keyword>
<organism evidence="1 2">
    <name type="scientific">Racocetra fulgida</name>
    <dbReference type="NCBI Taxonomy" id="60492"/>
    <lineage>
        <taxon>Eukaryota</taxon>
        <taxon>Fungi</taxon>
        <taxon>Fungi incertae sedis</taxon>
        <taxon>Mucoromycota</taxon>
        <taxon>Glomeromycotina</taxon>
        <taxon>Glomeromycetes</taxon>
        <taxon>Diversisporales</taxon>
        <taxon>Gigasporaceae</taxon>
        <taxon>Racocetra</taxon>
    </lineage>
</organism>
<proteinExistence type="predicted"/>
<dbReference type="AlphaFoldDB" id="A0A9N9K678"/>
<reference evidence="1" key="1">
    <citation type="submission" date="2021-06" db="EMBL/GenBank/DDBJ databases">
        <authorList>
            <person name="Kallberg Y."/>
            <person name="Tangrot J."/>
            <person name="Rosling A."/>
        </authorList>
    </citation>
    <scope>NUCLEOTIDE SEQUENCE</scope>
    <source>
        <strain evidence="1">IN212</strain>
    </source>
</reference>
<evidence type="ECO:0000313" key="2">
    <source>
        <dbReference type="Proteomes" id="UP000789396"/>
    </source>
</evidence>
<accession>A0A9N9K678</accession>
<sequence length="49" mass="5530">NLINSDNSITINEINTPTINTASEIYETSNSFMDGIEQKYARLHQVLSE</sequence>
<evidence type="ECO:0000313" key="1">
    <source>
        <dbReference type="EMBL" id="CAG8809163.1"/>
    </source>
</evidence>